<dbReference type="RefSeq" id="WP_136416980.1">
    <property type="nucleotide sequence ID" value="NZ_CAXHQF010000092.1"/>
</dbReference>
<proteinExistence type="predicted"/>
<dbReference type="EMBL" id="CP039396">
    <property type="protein sequence ID" value="QCD43604.1"/>
    <property type="molecule type" value="Genomic_DNA"/>
</dbReference>
<evidence type="ECO:0000313" key="1">
    <source>
        <dbReference type="EMBL" id="QCD43604.1"/>
    </source>
</evidence>
<reference evidence="2" key="1">
    <citation type="submission" date="2019-02" db="EMBL/GenBank/DDBJ databases">
        <title>Isolation and identification of novel species under the genus Muribaculum.</title>
        <authorList>
            <person name="Miyake S."/>
            <person name="Ding Y."/>
            <person name="Low A."/>
            <person name="Soh M."/>
            <person name="Seedorf H."/>
        </authorList>
    </citation>
    <scope>NUCLEOTIDE SEQUENCE [LARGE SCALE GENOMIC DNA]</scope>
    <source>
        <strain evidence="2">H5</strain>
    </source>
</reference>
<evidence type="ECO:0000313" key="2">
    <source>
        <dbReference type="Proteomes" id="UP000297149"/>
    </source>
</evidence>
<name>A0A4P7W689_9BACT</name>
<sequence>MKKELLPIIFLAGILAIGCKNDHDSPELSPIDTSKVKIISDVTSNPAAGSWMTTTGEVTIRLSDVRMTAPKGVVLRSVDLIANGQGIMQKPFSGETLEFKVSLDNYITKGRVNFALYGNLIQKDSRDAQIIIADNIQHIVFAEMPEFDCMVTLDINVKGRSSTGEELDRTFQVSSLDHFTIAVPQSEIYWTPASGTASTLDLTITASAHASSVNSTLEATVSRLQWNKTDKSSPVIKMEIDNTPGSLNSAKLGLNVSTVRYGTWEGVTVKEQNCEYFYDVKES</sequence>
<dbReference type="PROSITE" id="PS51257">
    <property type="entry name" value="PROKAR_LIPOPROTEIN"/>
    <property type="match status" value="1"/>
</dbReference>
<keyword evidence="2" id="KW-1185">Reference proteome</keyword>
<organism evidence="1 2">
    <name type="scientific">Duncaniella dubosii</name>
    <dbReference type="NCBI Taxonomy" id="2518971"/>
    <lineage>
        <taxon>Bacteria</taxon>
        <taxon>Pseudomonadati</taxon>
        <taxon>Bacteroidota</taxon>
        <taxon>Bacteroidia</taxon>
        <taxon>Bacteroidales</taxon>
        <taxon>Muribaculaceae</taxon>
        <taxon>Duncaniella</taxon>
    </lineage>
</organism>
<gene>
    <name evidence="1" type="ORF">E7747_15890</name>
</gene>
<protein>
    <submittedName>
        <fullName evidence="1">Uncharacterized protein</fullName>
    </submittedName>
</protein>
<dbReference type="Proteomes" id="UP000297149">
    <property type="component" value="Chromosome"/>
</dbReference>
<dbReference type="KEGG" id="ddb:E7747_15890"/>
<dbReference type="AlphaFoldDB" id="A0A4P7W689"/>
<accession>A0A4P7W689</accession>